<feature type="compositionally biased region" description="Basic and acidic residues" evidence="2">
    <location>
        <begin position="208"/>
        <end position="225"/>
    </location>
</feature>
<evidence type="ECO:0000313" key="4">
    <source>
        <dbReference type="Proteomes" id="UP000707451"/>
    </source>
</evidence>
<sequence>MSHASNLTAPDVDIDVHTTLRLIQEQMQQQQVFMQQQQALLQQQQNRIQQLEAESIEQDGKLVYRNPRATLIKLRQDILKVYPAIGEPKFFDLELPKNHNVFNWNDYHYTEGMDYKPLPVLQHSEVTLTDAAKRHERDLVSIQVFLAQSTRFFDTFAFEVLEDGDDQSELGKKILGLLNTHGNDKEESLFTLESLAAKKAAADLARKTYKNKDNSGSGDKRKDQQFGKSGYKSDGGKSGGKPQNKSGSGQGRKQPDQGNEGEKSD</sequence>
<feature type="region of interest" description="Disordered" evidence="2">
    <location>
        <begin position="208"/>
        <end position="265"/>
    </location>
</feature>
<proteinExistence type="predicted"/>
<organism evidence="3 4">
    <name type="scientific">Linnemannia hyalina</name>
    <dbReference type="NCBI Taxonomy" id="64524"/>
    <lineage>
        <taxon>Eukaryota</taxon>
        <taxon>Fungi</taxon>
        <taxon>Fungi incertae sedis</taxon>
        <taxon>Mucoromycota</taxon>
        <taxon>Mortierellomycotina</taxon>
        <taxon>Mortierellomycetes</taxon>
        <taxon>Mortierellales</taxon>
        <taxon>Mortierellaceae</taxon>
        <taxon>Linnemannia</taxon>
    </lineage>
</organism>
<name>A0A9P7XI04_9FUNG</name>
<dbReference type="AlphaFoldDB" id="A0A9P7XI04"/>
<evidence type="ECO:0000256" key="1">
    <source>
        <dbReference type="SAM" id="Coils"/>
    </source>
</evidence>
<comment type="caution">
    <text evidence="3">The sequence shown here is derived from an EMBL/GenBank/DDBJ whole genome shotgun (WGS) entry which is preliminary data.</text>
</comment>
<accession>A0A9P7XI04</accession>
<protein>
    <submittedName>
        <fullName evidence="3">Uncharacterized protein</fullName>
    </submittedName>
</protein>
<dbReference type="OrthoDB" id="2406827at2759"/>
<dbReference type="Proteomes" id="UP000707451">
    <property type="component" value="Unassembled WGS sequence"/>
</dbReference>
<dbReference type="EMBL" id="JAHRHY010000029">
    <property type="protein sequence ID" value="KAG9060843.1"/>
    <property type="molecule type" value="Genomic_DNA"/>
</dbReference>
<evidence type="ECO:0000256" key="2">
    <source>
        <dbReference type="SAM" id="MobiDB-lite"/>
    </source>
</evidence>
<reference evidence="3" key="1">
    <citation type="submission" date="2021-06" db="EMBL/GenBank/DDBJ databases">
        <title>Genome Sequence of Mortierella hyaline Strain SCG-10, a Cold-Adapted, Nitrate-Reducing Fungus Isolated from Soil in Minnesota, USA.</title>
        <authorList>
            <person name="Aldossari N."/>
        </authorList>
    </citation>
    <scope>NUCLEOTIDE SEQUENCE</scope>
    <source>
        <strain evidence="3">SCG-10</strain>
    </source>
</reference>
<feature type="coiled-coil region" evidence="1">
    <location>
        <begin position="34"/>
        <end position="61"/>
    </location>
</feature>
<keyword evidence="1" id="KW-0175">Coiled coil</keyword>
<evidence type="ECO:0000313" key="3">
    <source>
        <dbReference type="EMBL" id="KAG9060843.1"/>
    </source>
</evidence>
<gene>
    <name evidence="3" type="ORF">KI688_007912</name>
</gene>
<keyword evidence="4" id="KW-1185">Reference proteome</keyword>